<keyword evidence="2" id="KW-1185">Reference proteome</keyword>
<name>A0AA35P8D9_9SAUR</name>
<accession>A0AA35P8D9</accession>
<protein>
    <submittedName>
        <fullName evidence="1">Uncharacterized protein</fullName>
    </submittedName>
</protein>
<sequence length="54" mass="6199">CLIMDIQSHLTESVAPFVFQAMKGFISNSYRTLEEVSLDCILSLRFKVFPAWCI</sequence>
<dbReference type="EMBL" id="OX395131">
    <property type="protein sequence ID" value="CAI5776725.1"/>
    <property type="molecule type" value="Genomic_DNA"/>
</dbReference>
<feature type="non-terminal residue" evidence="1">
    <location>
        <position position="1"/>
    </location>
</feature>
<organism evidence="1 2">
    <name type="scientific">Podarcis lilfordi</name>
    <name type="common">Lilford's wall lizard</name>
    <dbReference type="NCBI Taxonomy" id="74358"/>
    <lineage>
        <taxon>Eukaryota</taxon>
        <taxon>Metazoa</taxon>
        <taxon>Chordata</taxon>
        <taxon>Craniata</taxon>
        <taxon>Vertebrata</taxon>
        <taxon>Euteleostomi</taxon>
        <taxon>Lepidosauria</taxon>
        <taxon>Squamata</taxon>
        <taxon>Bifurcata</taxon>
        <taxon>Unidentata</taxon>
        <taxon>Episquamata</taxon>
        <taxon>Laterata</taxon>
        <taxon>Lacertibaenia</taxon>
        <taxon>Lacertidae</taxon>
        <taxon>Podarcis</taxon>
    </lineage>
</organism>
<gene>
    <name evidence="1" type="ORF">PODLI_1B024912</name>
</gene>
<dbReference type="AlphaFoldDB" id="A0AA35P8D9"/>
<dbReference type="Proteomes" id="UP001178461">
    <property type="component" value="Chromosome 6"/>
</dbReference>
<evidence type="ECO:0000313" key="1">
    <source>
        <dbReference type="EMBL" id="CAI5776725.1"/>
    </source>
</evidence>
<proteinExistence type="predicted"/>
<evidence type="ECO:0000313" key="2">
    <source>
        <dbReference type="Proteomes" id="UP001178461"/>
    </source>
</evidence>
<reference evidence="1" key="1">
    <citation type="submission" date="2022-12" db="EMBL/GenBank/DDBJ databases">
        <authorList>
            <person name="Alioto T."/>
            <person name="Alioto T."/>
            <person name="Gomez Garrido J."/>
        </authorList>
    </citation>
    <scope>NUCLEOTIDE SEQUENCE</scope>
</reference>